<dbReference type="AlphaFoldDB" id="A0A1B9NDL2"/>
<dbReference type="GO" id="GO:0016747">
    <property type="term" value="F:acyltransferase activity, transferring groups other than amino-acyl groups"/>
    <property type="evidence" value="ECO:0007669"/>
    <property type="project" value="InterPro"/>
</dbReference>
<comment type="caution">
    <text evidence="1">The sequence shown here is derived from an EMBL/GenBank/DDBJ whole genome shotgun (WGS) entry which is preliminary data.</text>
</comment>
<dbReference type="Proteomes" id="UP000093355">
    <property type="component" value="Unassembled WGS sequence"/>
</dbReference>
<keyword evidence="2" id="KW-1185">Reference proteome</keyword>
<sequence length="350" mass="38132">MRDAAPHLLYLDLVRALAAQAVVLGHAAVLAFPELIGAEKFHIQSYAVVIFLALSGFLIARSVRSRIARGTFALSGYVYDRAARIFVPLLPLIPCIVIIDHIVLGSPPTSRFVTDMDDGPLAIVSNALMLQDNWLIQVTDRLFDADLSRRALGSAAPWWTVAIEWWIYIAFGCIAALMIRRTQRIAAASIFGGFALVSVLGTSLGGNMLIVAWVIGAALAWWSPDFSASTWRWIAGASILLVVAYLLVLPDGTYTLPVVALTAVAVVASFRSSSWQILQRIAGPIRWLADYSYSLYLIHFSVLVWVVSASPGTPGWAHVAIGVVASNVVAIGCWLAFERHHKAIRAKFPR</sequence>
<dbReference type="PANTHER" id="PTHR23028:SF53">
    <property type="entry name" value="ACYL_TRANSF_3 DOMAIN-CONTAINING PROTEIN"/>
    <property type="match status" value="1"/>
</dbReference>
<proteinExistence type="predicted"/>
<evidence type="ECO:0000313" key="1">
    <source>
        <dbReference type="EMBL" id="OCG74691.1"/>
    </source>
</evidence>
<protein>
    <submittedName>
        <fullName evidence="1">Uncharacterized protein</fullName>
    </submittedName>
</protein>
<organism evidence="1 2">
    <name type="scientific">Microbacterium sediminis</name>
    <dbReference type="NCBI Taxonomy" id="904291"/>
    <lineage>
        <taxon>Bacteria</taxon>
        <taxon>Bacillati</taxon>
        <taxon>Actinomycetota</taxon>
        <taxon>Actinomycetes</taxon>
        <taxon>Micrococcales</taxon>
        <taxon>Microbacteriaceae</taxon>
        <taxon>Microbacterium</taxon>
    </lineage>
</organism>
<evidence type="ECO:0000313" key="2">
    <source>
        <dbReference type="Proteomes" id="UP000093355"/>
    </source>
</evidence>
<name>A0A1B9NDL2_9MICO</name>
<dbReference type="InterPro" id="IPR002656">
    <property type="entry name" value="Acyl_transf_3_dom"/>
</dbReference>
<gene>
    <name evidence="1" type="ORF">A7J15_03935</name>
</gene>
<dbReference type="OrthoDB" id="3404679at2"/>
<dbReference type="PANTHER" id="PTHR23028">
    <property type="entry name" value="ACETYLTRANSFERASE"/>
    <property type="match status" value="1"/>
</dbReference>
<dbReference type="EMBL" id="LXMD01000021">
    <property type="protein sequence ID" value="OCG74691.1"/>
    <property type="molecule type" value="Genomic_DNA"/>
</dbReference>
<dbReference type="GO" id="GO:0000271">
    <property type="term" value="P:polysaccharide biosynthetic process"/>
    <property type="evidence" value="ECO:0007669"/>
    <property type="project" value="TreeGrafter"/>
</dbReference>
<reference evidence="1 2" key="1">
    <citation type="submission" date="2016-05" db="EMBL/GenBank/DDBJ databases">
        <authorList>
            <person name="Lavstsen T."/>
            <person name="Jespersen J.S."/>
        </authorList>
    </citation>
    <scope>NUCLEOTIDE SEQUENCE [LARGE SCALE GENOMIC DNA]</scope>
    <source>
        <strain evidence="1 2">YLB-01</strain>
    </source>
</reference>
<dbReference type="InterPro" id="IPR050879">
    <property type="entry name" value="Acyltransferase_3"/>
</dbReference>
<dbReference type="GO" id="GO:0016020">
    <property type="term" value="C:membrane"/>
    <property type="evidence" value="ECO:0007669"/>
    <property type="project" value="TreeGrafter"/>
</dbReference>
<dbReference type="Pfam" id="PF01757">
    <property type="entry name" value="Acyl_transf_3"/>
    <property type="match status" value="1"/>
</dbReference>
<dbReference type="STRING" id="904291.A7J15_03935"/>
<accession>A0A1B9NDL2</accession>
<dbReference type="RefSeq" id="WP_067024817.1">
    <property type="nucleotide sequence ID" value="NZ_CP038256.1"/>
</dbReference>